<evidence type="ECO:0000256" key="1">
    <source>
        <dbReference type="ARBA" id="ARBA00009437"/>
    </source>
</evidence>
<dbReference type="GO" id="GO:0003700">
    <property type="term" value="F:DNA-binding transcription factor activity"/>
    <property type="evidence" value="ECO:0007669"/>
    <property type="project" value="InterPro"/>
</dbReference>
<feature type="domain" description="HTH lysR-type" evidence="5">
    <location>
        <begin position="1"/>
        <end position="59"/>
    </location>
</feature>
<evidence type="ECO:0000259" key="5">
    <source>
        <dbReference type="PROSITE" id="PS50931"/>
    </source>
</evidence>
<keyword evidence="4" id="KW-0804">Transcription</keyword>
<dbReference type="OrthoDB" id="9080054at2"/>
<protein>
    <submittedName>
        <fullName evidence="6">LysR family transcriptional regulator</fullName>
    </submittedName>
</protein>
<dbReference type="CDD" id="cd08422">
    <property type="entry name" value="PBP2_CrgA_like"/>
    <property type="match status" value="1"/>
</dbReference>
<name>A0A2S4M672_9BURK</name>
<dbReference type="AlphaFoldDB" id="A0A2S4M672"/>
<comment type="similarity">
    <text evidence="1">Belongs to the LysR transcriptional regulatory family.</text>
</comment>
<gene>
    <name evidence="6" type="ORF">B0G62_10927</name>
</gene>
<evidence type="ECO:0000256" key="4">
    <source>
        <dbReference type="ARBA" id="ARBA00023163"/>
    </source>
</evidence>
<evidence type="ECO:0000313" key="6">
    <source>
        <dbReference type="EMBL" id="POR50119.1"/>
    </source>
</evidence>
<evidence type="ECO:0000313" key="7">
    <source>
        <dbReference type="Proteomes" id="UP000237381"/>
    </source>
</evidence>
<dbReference type="PROSITE" id="PS50931">
    <property type="entry name" value="HTH_LYSR"/>
    <property type="match status" value="1"/>
</dbReference>
<dbReference type="InterPro" id="IPR036388">
    <property type="entry name" value="WH-like_DNA-bd_sf"/>
</dbReference>
<dbReference type="Proteomes" id="UP000237381">
    <property type="component" value="Unassembled WGS sequence"/>
</dbReference>
<accession>A0A2S4M672</accession>
<dbReference type="EMBL" id="PQGA01000009">
    <property type="protein sequence ID" value="POR50119.1"/>
    <property type="molecule type" value="Genomic_DNA"/>
</dbReference>
<keyword evidence="7" id="KW-1185">Reference proteome</keyword>
<dbReference type="InterPro" id="IPR036390">
    <property type="entry name" value="WH_DNA-bd_sf"/>
</dbReference>
<dbReference type="Pfam" id="PF00126">
    <property type="entry name" value="HTH_1"/>
    <property type="match status" value="1"/>
</dbReference>
<dbReference type="Gene3D" id="3.40.190.290">
    <property type="match status" value="1"/>
</dbReference>
<dbReference type="SUPFAM" id="SSF46785">
    <property type="entry name" value="Winged helix' DNA-binding domain"/>
    <property type="match status" value="1"/>
</dbReference>
<dbReference type="PANTHER" id="PTHR30537:SF5">
    <property type="entry name" value="HTH-TYPE TRANSCRIPTIONAL ACTIVATOR TTDR-RELATED"/>
    <property type="match status" value="1"/>
</dbReference>
<proteinExistence type="inferred from homology"/>
<reference evidence="6 7" key="1">
    <citation type="submission" date="2018-01" db="EMBL/GenBank/DDBJ databases">
        <title>Genomic Encyclopedia of Type Strains, Phase III (KMG-III): the genomes of soil and plant-associated and newly described type strains.</title>
        <authorList>
            <person name="Whitman W."/>
        </authorList>
    </citation>
    <scope>NUCLEOTIDE SEQUENCE [LARGE SCALE GENOMIC DNA]</scope>
    <source>
        <strain evidence="6 7">JCM 18070</strain>
    </source>
</reference>
<dbReference type="PANTHER" id="PTHR30537">
    <property type="entry name" value="HTH-TYPE TRANSCRIPTIONAL REGULATOR"/>
    <property type="match status" value="1"/>
</dbReference>
<dbReference type="InterPro" id="IPR000847">
    <property type="entry name" value="LysR_HTH_N"/>
</dbReference>
<dbReference type="FunFam" id="1.10.10.10:FF:000001">
    <property type="entry name" value="LysR family transcriptional regulator"/>
    <property type="match status" value="1"/>
</dbReference>
<comment type="caution">
    <text evidence="6">The sequence shown here is derived from an EMBL/GenBank/DDBJ whole genome shotgun (WGS) entry which is preliminary data.</text>
</comment>
<sequence length="321" mass="34570">MNQLQAMRVFTRVVDLSSFSLAGKQLGMSAAAVTRSVGMLEAHLNMRLLNRSTRSLSLTEAGRLYLDGCRAVIDKLDEVESELVRATRDPSGVLRIAAPSVFASGALSTLLGAYRGVNPRVDFDVTAYDSHIDMIEGGFDVCFATDRQQVNASLVSRKLTSVKELVVATPAYLSRKGMPRTPADLAQHDLLAVSDAPRSWEFAHAEGVQRVNVNGPLTASSCATVRAAALADMGIALLPLPLVADDIARGVLLPVLNAYDVNGGMQHVSIVYSGRNYLTMKVRSFIDFAVEQFRSHPSQSHPIPAAHAMPHTLRAVAQFAA</sequence>
<organism evidence="6 7">
    <name type="scientific">Paraburkholderia eburnea</name>
    <dbReference type="NCBI Taxonomy" id="1189126"/>
    <lineage>
        <taxon>Bacteria</taxon>
        <taxon>Pseudomonadati</taxon>
        <taxon>Pseudomonadota</taxon>
        <taxon>Betaproteobacteria</taxon>
        <taxon>Burkholderiales</taxon>
        <taxon>Burkholderiaceae</taxon>
        <taxon>Paraburkholderia</taxon>
    </lineage>
</organism>
<keyword evidence="2" id="KW-0805">Transcription regulation</keyword>
<dbReference type="GO" id="GO:0003677">
    <property type="term" value="F:DNA binding"/>
    <property type="evidence" value="ECO:0007669"/>
    <property type="project" value="UniProtKB-KW"/>
</dbReference>
<dbReference type="RefSeq" id="WP_103705465.1">
    <property type="nucleotide sequence ID" value="NZ_PQGA01000009.1"/>
</dbReference>
<dbReference type="InterPro" id="IPR058163">
    <property type="entry name" value="LysR-type_TF_proteobact-type"/>
</dbReference>
<evidence type="ECO:0000256" key="2">
    <source>
        <dbReference type="ARBA" id="ARBA00023015"/>
    </source>
</evidence>
<keyword evidence="3" id="KW-0238">DNA-binding</keyword>
<evidence type="ECO:0000256" key="3">
    <source>
        <dbReference type="ARBA" id="ARBA00023125"/>
    </source>
</evidence>
<dbReference type="SUPFAM" id="SSF53850">
    <property type="entry name" value="Periplasmic binding protein-like II"/>
    <property type="match status" value="1"/>
</dbReference>
<dbReference type="InterPro" id="IPR005119">
    <property type="entry name" value="LysR_subst-bd"/>
</dbReference>
<dbReference type="Pfam" id="PF03466">
    <property type="entry name" value="LysR_substrate"/>
    <property type="match status" value="1"/>
</dbReference>
<dbReference type="Gene3D" id="1.10.10.10">
    <property type="entry name" value="Winged helix-like DNA-binding domain superfamily/Winged helix DNA-binding domain"/>
    <property type="match status" value="1"/>
</dbReference>